<dbReference type="GO" id="GO:0015293">
    <property type="term" value="F:symporter activity"/>
    <property type="evidence" value="ECO:0007669"/>
    <property type="project" value="UniProtKB-KW"/>
</dbReference>
<comment type="similarity">
    <text evidence="2">Belongs to the cystinosin family.</text>
</comment>
<feature type="transmembrane region" description="Helical" evidence="13">
    <location>
        <begin position="214"/>
        <end position="235"/>
    </location>
</feature>
<dbReference type="PANTHER" id="PTHR13131">
    <property type="entry name" value="CYSTINOSIN"/>
    <property type="match status" value="1"/>
</dbReference>
<keyword evidence="16" id="KW-1185">Reference proteome</keyword>
<evidence type="ECO:0000256" key="10">
    <source>
        <dbReference type="ARBA" id="ARBA00048473"/>
    </source>
</evidence>
<accession>A0A1J1HME6</accession>
<feature type="transmembrane region" description="Helical" evidence="13">
    <location>
        <begin position="247"/>
        <end position="267"/>
    </location>
</feature>
<feature type="transmembrane region" description="Helical" evidence="13">
    <location>
        <begin position="171"/>
        <end position="194"/>
    </location>
</feature>
<feature type="transmembrane region" description="Helical" evidence="13">
    <location>
        <begin position="131"/>
        <end position="151"/>
    </location>
</feature>
<dbReference type="PANTHER" id="PTHR13131:SF5">
    <property type="entry name" value="CYSTINOSIN"/>
    <property type="match status" value="1"/>
</dbReference>
<keyword evidence="14" id="KW-0732">Signal</keyword>
<comment type="subcellular location">
    <subcellularLocation>
        <location evidence="1">Lysosome membrane</location>
        <topology evidence="1">Multi-pass membrane protein</topology>
    </subcellularLocation>
</comment>
<dbReference type="SMART" id="SM00679">
    <property type="entry name" value="CTNS"/>
    <property type="match status" value="2"/>
</dbReference>
<evidence type="ECO:0000256" key="1">
    <source>
        <dbReference type="ARBA" id="ARBA00004155"/>
    </source>
</evidence>
<dbReference type="Gene3D" id="1.20.1280.290">
    <property type="match status" value="2"/>
</dbReference>
<feature type="compositionally biased region" description="Basic and acidic residues" evidence="12">
    <location>
        <begin position="390"/>
        <end position="399"/>
    </location>
</feature>
<dbReference type="FunFam" id="1.20.1280.290:FF:000018">
    <property type="entry name" value="Cystinosin homolog"/>
    <property type="match status" value="1"/>
</dbReference>
<protein>
    <recommendedName>
        <fullName evidence="11">Cystinosin homolog</fullName>
    </recommendedName>
</protein>
<evidence type="ECO:0000256" key="8">
    <source>
        <dbReference type="ARBA" id="ARBA00023136"/>
    </source>
</evidence>
<evidence type="ECO:0000256" key="6">
    <source>
        <dbReference type="ARBA" id="ARBA00022847"/>
    </source>
</evidence>
<evidence type="ECO:0000256" key="7">
    <source>
        <dbReference type="ARBA" id="ARBA00022989"/>
    </source>
</evidence>
<dbReference type="NCBIfam" id="TIGR00951">
    <property type="entry name" value="2A43"/>
    <property type="match status" value="1"/>
</dbReference>
<organism evidence="15 16">
    <name type="scientific">Clunio marinus</name>
    <dbReference type="NCBI Taxonomy" id="568069"/>
    <lineage>
        <taxon>Eukaryota</taxon>
        <taxon>Metazoa</taxon>
        <taxon>Ecdysozoa</taxon>
        <taxon>Arthropoda</taxon>
        <taxon>Hexapoda</taxon>
        <taxon>Insecta</taxon>
        <taxon>Pterygota</taxon>
        <taxon>Neoptera</taxon>
        <taxon>Endopterygota</taxon>
        <taxon>Diptera</taxon>
        <taxon>Nematocera</taxon>
        <taxon>Chironomoidea</taxon>
        <taxon>Chironomidae</taxon>
        <taxon>Clunio</taxon>
    </lineage>
</organism>
<dbReference type="AlphaFoldDB" id="A0A1J1HME6"/>
<name>A0A1J1HME6_9DIPT</name>
<feature type="region of interest" description="Disordered" evidence="12">
    <location>
        <begin position="378"/>
        <end position="399"/>
    </location>
</feature>
<dbReference type="InterPro" id="IPR006603">
    <property type="entry name" value="PQ-loop_rpt"/>
</dbReference>
<evidence type="ECO:0000256" key="11">
    <source>
        <dbReference type="ARBA" id="ARBA00074957"/>
    </source>
</evidence>
<evidence type="ECO:0000256" key="12">
    <source>
        <dbReference type="SAM" id="MobiDB-lite"/>
    </source>
</evidence>
<feature type="compositionally biased region" description="Acidic residues" evidence="12">
    <location>
        <begin position="378"/>
        <end position="389"/>
    </location>
</feature>
<proteinExistence type="inferred from homology"/>
<keyword evidence="9" id="KW-0458">Lysosome</keyword>
<reference evidence="15 16" key="1">
    <citation type="submission" date="2015-04" db="EMBL/GenBank/DDBJ databases">
        <authorList>
            <person name="Syromyatnikov M.Y."/>
            <person name="Popov V.N."/>
        </authorList>
    </citation>
    <scope>NUCLEOTIDE SEQUENCE [LARGE SCALE GENOMIC DNA]</scope>
</reference>
<keyword evidence="3" id="KW-0813">Transport</keyword>
<feature type="transmembrane region" description="Helical" evidence="13">
    <location>
        <begin position="303"/>
        <end position="326"/>
    </location>
</feature>
<dbReference type="InterPro" id="IPR005282">
    <property type="entry name" value="LC_transporter"/>
</dbReference>
<feature type="transmembrane region" description="Helical" evidence="13">
    <location>
        <begin position="346"/>
        <end position="365"/>
    </location>
</feature>
<evidence type="ECO:0000256" key="14">
    <source>
        <dbReference type="SAM" id="SignalP"/>
    </source>
</evidence>
<keyword evidence="8 13" id="KW-0472">Membrane</keyword>
<feature type="chain" id="PRO_5013063027" description="Cystinosin homolog" evidence="14">
    <location>
        <begin position="24"/>
        <end position="399"/>
    </location>
</feature>
<dbReference type="Proteomes" id="UP000183832">
    <property type="component" value="Unassembled WGS sequence"/>
</dbReference>
<evidence type="ECO:0000256" key="3">
    <source>
        <dbReference type="ARBA" id="ARBA00022448"/>
    </source>
</evidence>
<keyword evidence="6" id="KW-0769">Symport</keyword>
<feature type="transmembrane region" description="Helical" evidence="13">
    <location>
        <begin position="273"/>
        <end position="291"/>
    </location>
</feature>
<feature type="signal peptide" evidence="14">
    <location>
        <begin position="1"/>
        <end position="23"/>
    </location>
</feature>
<evidence type="ECO:0000313" key="16">
    <source>
        <dbReference type="Proteomes" id="UP000183832"/>
    </source>
</evidence>
<keyword evidence="5" id="KW-0677">Repeat</keyword>
<evidence type="ECO:0000256" key="5">
    <source>
        <dbReference type="ARBA" id="ARBA00022737"/>
    </source>
</evidence>
<evidence type="ECO:0000256" key="2">
    <source>
        <dbReference type="ARBA" id="ARBA00006855"/>
    </source>
</evidence>
<keyword evidence="4 13" id="KW-0812">Transmembrane</keyword>
<dbReference type="FunFam" id="1.20.1280.290:FF:000016">
    <property type="entry name" value="Cystinosin homolog"/>
    <property type="match status" value="1"/>
</dbReference>
<dbReference type="GO" id="GO:0005765">
    <property type="term" value="C:lysosomal membrane"/>
    <property type="evidence" value="ECO:0007669"/>
    <property type="project" value="UniProtKB-SubCell"/>
</dbReference>
<dbReference type="Pfam" id="PF04193">
    <property type="entry name" value="PQ-loop"/>
    <property type="match status" value="2"/>
</dbReference>
<dbReference type="GO" id="GO:0015184">
    <property type="term" value="F:L-cystine transmembrane transporter activity"/>
    <property type="evidence" value="ECO:0007669"/>
    <property type="project" value="TreeGrafter"/>
</dbReference>
<gene>
    <name evidence="15" type="primary">putative Cystinosin homolog</name>
    <name evidence="15" type="ORF">CLUMA_CG002366</name>
</gene>
<evidence type="ECO:0000313" key="15">
    <source>
        <dbReference type="EMBL" id="CRK88706.1"/>
    </source>
</evidence>
<evidence type="ECO:0000256" key="9">
    <source>
        <dbReference type="ARBA" id="ARBA00023228"/>
    </source>
</evidence>
<dbReference type="OrthoDB" id="75720at2759"/>
<comment type="catalytic activity">
    <reaction evidence="10">
        <text>L-cystine(out) + H(+)(out) = L-cystine(in) + H(+)(in)</text>
        <dbReference type="Rhea" id="RHEA:66172"/>
        <dbReference type="ChEBI" id="CHEBI:15378"/>
        <dbReference type="ChEBI" id="CHEBI:35491"/>
    </reaction>
    <physiologicalReaction direction="left-to-right" evidence="10">
        <dbReference type="Rhea" id="RHEA:66173"/>
    </physiologicalReaction>
</comment>
<evidence type="ECO:0000256" key="13">
    <source>
        <dbReference type="SAM" id="Phobius"/>
    </source>
</evidence>
<keyword evidence="7 13" id="KW-1133">Transmembrane helix</keyword>
<evidence type="ECO:0000256" key="4">
    <source>
        <dbReference type="ARBA" id="ARBA00022692"/>
    </source>
</evidence>
<dbReference type="EMBL" id="CVRI01000009">
    <property type="protein sequence ID" value="CRK88706.1"/>
    <property type="molecule type" value="Genomic_DNA"/>
</dbReference>
<sequence>MNLKERILLQTFAVLTVLNVVCLQDATRLSLSSNDLTLVVGETKNLSLTVDGSLNTSLTIYLYEDDGHGLISITPNQLTIPANSQSNWTQEISFFGENPGHAEIVGNATPVAVIDDSNLFVRIIVANSSSIILISFIVGWIYFVAWSISFYPQIWINIKRKSVVGLNFDFLALNLLGHTLYALFNCSLYWITTIEDEYFQRFPRGVNPVELNDVFFSIHASLITAFTISQCFIYERGEQRVSNIARGILGLFFTIIIVTFICSAVGVWHWLDFLNTCSYIKLAITLIKYVPQAVMNYRRKSTVGWSIGNIILDFTGGLLSMLQMILNSYNYNDWQSIFGDPTKFGLGLFSVLFDIVFMLQHYVFYRNLLPYQLIPDSDEDAEEDNENVEETSKTRDDEA</sequence>